<dbReference type="Gene3D" id="1.10.1330.10">
    <property type="entry name" value="Dockerin domain"/>
    <property type="match status" value="1"/>
</dbReference>
<dbReference type="InterPro" id="IPR002105">
    <property type="entry name" value="Dockerin_1_rpt"/>
</dbReference>
<accession>A0A9D7SB10</accession>
<keyword evidence="2" id="KW-0472">Membrane</keyword>
<keyword evidence="1" id="KW-0677">Repeat</keyword>
<proteinExistence type="predicted"/>
<dbReference type="PROSITE" id="PS50825">
    <property type="entry name" value="HYR"/>
    <property type="match status" value="1"/>
</dbReference>
<dbReference type="Pfam" id="PF00404">
    <property type="entry name" value="Dockerin_1"/>
    <property type="match status" value="1"/>
</dbReference>
<dbReference type="Proteomes" id="UP000808349">
    <property type="component" value="Unassembled WGS sequence"/>
</dbReference>
<feature type="transmembrane region" description="Helical" evidence="2">
    <location>
        <begin position="20"/>
        <end position="39"/>
    </location>
</feature>
<gene>
    <name evidence="4" type="ORF">IPO85_14440</name>
</gene>
<reference evidence="4 5" key="1">
    <citation type="submission" date="2020-10" db="EMBL/GenBank/DDBJ databases">
        <title>Connecting structure to function with the recovery of over 1000 high-quality activated sludge metagenome-assembled genomes encoding full-length rRNA genes using long-read sequencing.</title>
        <authorList>
            <person name="Singleton C.M."/>
            <person name="Petriglieri F."/>
            <person name="Kristensen J.M."/>
            <person name="Kirkegaard R.H."/>
            <person name="Michaelsen T.Y."/>
            <person name="Andersen M.H."/>
            <person name="Karst S.M."/>
            <person name="Dueholm M.S."/>
            <person name="Nielsen P.H."/>
            <person name="Albertsen M."/>
        </authorList>
    </citation>
    <scope>NUCLEOTIDE SEQUENCE [LARGE SCALE GENOMIC DNA]</scope>
    <source>
        <strain evidence="4">Ribe_18-Q3-R11-54_BAT3C.373</strain>
    </source>
</reference>
<keyword evidence="2" id="KW-1133">Transmembrane helix</keyword>
<name>A0A9D7SB10_9BACT</name>
<dbReference type="InterPro" id="IPR003410">
    <property type="entry name" value="HYR_dom"/>
</dbReference>
<dbReference type="PANTHER" id="PTHR24273:SF32">
    <property type="entry name" value="HYALIN"/>
    <property type="match status" value="1"/>
</dbReference>
<evidence type="ECO:0000313" key="4">
    <source>
        <dbReference type="EMBL" id="MBK9718681.1"/>
    </source>
</evidence>
<evidence type="ECO:0000256" key="1">
    <source>
        <dbReference type="ARBA" id="ARBA00022737"/>
    </source>
</evidence>
<evidence type="ECO:0000256" key="2">
    <source>
        <dbReference type="SAM" id="Phobius"/>
    </source>
</evidence>
<dbReference type="InterPro" id="IPR026444">
    <property type="entry name" value="Secre_tail"/>
</dbReference>
<dbReference type="InterPro" id="IPR036439">
    <property type="entry name" value="Dockerin_dom_sf"/>
</dbReference>
<protein>
    <submittedName>
        <fullName evidence="4">HYR domain-containing protein</fullName>
    </submittedName>
</protein>
<dbReference type="GO" id="GO:0000272">
    <property type="term" value="P:polysaccharide catabolic process"/>
    <property type="evidence" value="ECO:0007669"/>
    <property type="project" value="InterPro"/>
</dbReference>
<dbReference type="CDD" id="cd14252">
    <property type="entry name" value="Dockerin_like"/>
    <property type="match status" value="1"/>
</dbReference>
<comment type="caution">
    <text evidence="4">The sequence shown here is derived from an EMBL/GenBank/DDBJ whole genome shotgun (WGS) entry which is preliminary data.</text>
</comment>
<evidence type="ECO:0000313" key="5">
    <source>
        <dbReference type="Proteomes" id="UP000808349"/>
    </source>
</evidence>
<evidence type="ECO:0000259" key="3">
    <source>
        <dbReference type="PROSITE" id="PS50825"/>
    </source>
</evidence>
<feature type="domain" description="HYR" evidence="3">
    <location>
        <begin position="312"/>
        <end position="405"/>
    </location>
</feature>
<dbReference type="PANTHER" id="PTHR24273">
    <property type="entry name" value="FI04643P-RELATED"/>
    <property type="match status" value="1"/>
</dbReference>
<dbReference type="NCBIfam" id="TIGR04183">
    <property type="entry name" value="Por_Secre_tail"/>
    <property type="match status" value="1"/>
</dbReference>
<dbReference type="Gene3D" id="2.60.40.680">
    <property type="match status" value="1"/>
</dbReference>
<dbReference type="Pfam" id="PF02494">
    <property type="entry name" value="HYR"/>
    <property type="match status" value="1"/>
</dbReference>
<dbReference type="EMBL" id="JADKFW010000012">
    <property type="protein sequence ID" value="MBK9718681.1"/>
    <property type="molecule type" value="Genomic_DNA"/>
</dbReference>
<dbReference type="GO" id="GO:0004553">
    <property type="term" value="F:hydrolase activity, hydrolyzing O-glycosyl compounds"/>
    <property type="evidence" value="ECO:0007669"/>
    <property type="project" value="InterPro"/>
</dbReference>
<organism evidence="4 5">
    <name type="scientific">Candidatus Defluviibacterium haderslevense</name>
    <dbReference type="NCBI Taxonomy" id="2981993"/>
    <lineage>
        <taxon>Bacteria</taxon>
        <taxon>Pseudomonadati</taxon>
        <taxon>Bacteroidota</taxon>
        <taxon>Saprospiria</taxon>
        <taxon>Saprospirales</taxon>
        <taxon>Saprospiraceae</taxon>
        <taxon>Candidatus Defluviibacterium</taxon>
    </lineage>
</organism>
<sequence length="1305" mass="148785">MKPATTYCSGIRKLCPTGSLFTPFILAFFLIGSNIINVLNAQCALACRGKGNISLGYNCEAKVEPSVLLTDGLDCPDARYRVDVMDYNMKLIPTSPIITEDYVRMTVTVMIYDSTSRNSCWGKLYVEDKFAPVIRCKNDTLYCNDTLIHTPPYFIDYCDPYPTIQLVDEGIIPYPCDPNFLKLVLRSWVATDNYGNRSPVCRDTIWVKRIPIDSVKYPKDFVHFTNCHLECNGVWPLDANGHPHPDTTHVPTIDGLPLWPTNNQYCNLGTTYEDVVVIDNPCKKKIIRMWRVVEWWCGSAVVRSHPQIIEIIDSRPPHLHCPYNITVSTSSGYNDCSARFLLPPAIVSDDCQDSIRVVVRYDGNTLLTTNGGYAKLPEGVHELTYYAYDYCDNFDTCTMTVTVEDKTAPIVVCDQGIIVTLTRDDEVHVYAEVFNESSYDECHIDSFLVRRMDGGAPCGFKDNFFQPFVRFCCEDAGKKVMVQLRVKDKAGNYNECMVEVEIQDKTPPIIHCPHDYSIPCSKHIDTVDLQRFGKPDYYDNCIVHMHEYVDTNLNQCGIGHLGRNFVIEDNMGRRDTCRQRIFVYPIDSLDEYDIIWPRDTVIYSCGANLEPKNLPKGYNYPDFLSVDCSLPGSSFEDHVFNYIQDSSLCFKLLRKWKVIDWCQQHYNENGDLVFNSWHHEQIIKVSNKNPPKIKDDCDTVNVCISNNNCIRERVRLTHEASDDCTPDALLRSSFKLDLFNNSLIDSTYTVLGNSVTFDGELPLGEHRFIWVFEDQCGNREVCYQIVRIVNCKVPTAYCLTGIAINLNGVDRNGDGKLEGVIQVWASDLDRGSYQFCGNPITLSFSRDSSDKYRVYNCDSLGQRNVEIWVTDRVTGLQDYCRTSIIVQDNNKICPQTLTRGNIAGTIMTPFNDPIQEVSLTVEGVSTVIDAEFNGNYTFLDLYIGSNYLVKIKKDKQYLQGVSTYDILQIQNHILGRKDLQSPWRKLAADVNNDHNITASDISTLRKLIFGVDYKFKDSLSWRFVSATYQFPDPYNPWSQPIPDVYSIQQLPGNMMYLDFVGIKVGDVSQTVWDSAKTAVVRTKETVEFYSSTTQDDHMVAIKSMNDLDIQGMQFTLHLDTKIHELADIKPGILSIRPSNLGYTYLNDGIILVSWTADQPIHVNKDQVLFYIELQQPTAQKALESIYISSEVLNAEMYNAEQEEVNVRWSEHSNPLQKEDVVIGTPIPNPFFDMTMIPIEVKKAMTYTYRIFDLNGSLIYTNTELANPGKQYIKIKRQYLNQAGVYTLRVEASGFNKSYKLVMMNQ</sequence>
<keyword evidence="2" id="KW-0812">Transmembrane</keyword>